<evidence type="ECO:0000313" key="4">
    <source>
        <dbReference type="EMBL" id="MCV6825438.1"/>
    </source>
</evidence>
<accession>A0AAE3J0C8</accession>
<reference evidence="4" key="1">
    <citation type="submission" date="2022-10" db="EMBL/GenBank/DDBJ databases">
        <authorList>
            <person name="Yue Y."/>
        </authorList>
    </citation>
    <scope>NUCLEOTIDE SEQUENCE</scope>
    <source>
        <strain evidence="4">Z654</strain>
    </source>
</reference>
<dbReference type="AlphaFoldDB" id="A0AAE3J0C8"/>
<dbReference type="PANTHER" id="PTHR34847:SF1">
    <property type="entry name" value="NODULATION PROTEIN U"/>
    <property type="match status" value="1"/>
</dbReference>
<dbReference type="Gene3D" id="3.90.870.20">
    <property type="entry name" value="Carbamoyltransferase, C-terminal domain"/>
    <property type="match status" value="1"/>
</dbReference>
<organism evidence="4 5">
    <name type="scientific">Halocynthiibacter halioticoli</name>
    <dbReference type="NCBI Taxonomy" id="2986804"/>
    <lineage>
        <taxon>Bacteria</taxon>
        <taxon>Pseudomonadati</taxon>
        <taxon>Pseudomonadota</taxon>
        <taxon>Alphaproteobacteria</taxon>
        <taxon>Rhodobacterales</taxon>
        <taxon>Paracoccaceae</taxon>
        <taxon>Halocynthiibacter</taxon>
    </lineage>
</organism>
<proteinExistence type="inferred from homology"/>
<dbReference type="InterPro" id="IPR051338">
    <property type="entry name" value="NodU/CmcH_Carbamoyltrnsfr"/>
</dbReference>
<dbReference type="PANTHER" id="PTHR34847">
    <property type="entry name" value="NODULATION PROTEIN U"/>
    <property type="match status" value="1"/>
</dbReference>
<evidence type="ECO:0000256" key="1">
    <source>
        <dbReference type="ARBA" id="ARBA00006129"/>
    </source>
</evidence>
<dbReference type="EMBL" id="JAOYFC010000002">
    <property type="protein sequence ID" value="MCV6825438.1"/>
    <property type="molecule type" value="Genomic_DNA"/>
</dbReference>
<comment type="similarity">
    <text evidence="1">Belongs to the NodU/CmcH family.</text>
</comment>
<feature type="domain" description="Carbamoyltransferase" evidence="2">
    <location>
        <begin position="94"/>
        <end position="312"/>
    </location>
</feature>
<sequence length="525" mass="57978">MKILSFKPGHDGTIAGIDTDRGDLLFSYEAEKDSFLRNSSITPDAFMDAALWFKELPDVLSLSGWSGTSNEIVSTSGAGYFGIGEGSEVGQKKGFFGKNVDFYSSTHERSHIWSTYAMSPFPQGEPCYVLVWEGELGEFYEIDQKLQVKHLGRVLDAPGNKFSFLYFLASAGVSRQSETVHNDEPGKLLAASAAGKTGPLDKDEQEVFDFIFGQEGKLSVADKRRLEGSPFFNIGVDSQKFKDLAAKVSDAIFQRFFDFAKANLDQSYPLLIAGGGGLNCDWNTRWRESKLFKDVFVPPCTNDTGSAIGTAVDAMRHFTGRAKLEWTVYSGQPFLDDIGVDHMEDVAASEVNLAEVAAALYRGEIIGWARGNCEIGPRALGNRSVLAAPFSKQTSERLNEIKGRELSKPIAPACLEEDVSKHFDWSGPSPYMMYFQKVTDPQLEAIRHVDESARVQTVTRDQNASFYDLLTEFKKVSGVGVLCNTSLNFVGSGFINRTSDLYDYAKTVGLDGFVAGLTYYRFLKQ</sequence>
<dbReference type="Gene3D" id="3.30.420.40">
    <property type="match status" value="1"/>
</dbReference>
<evidence type="ECO:0000259" key="2">
    <source>
        <dbReference type="Pfam" id="PF02543"/>
    </source>
</evidence>
<keyword evidence="5" id="KW-1185">Reference proteome</keyword>
<protein>
    <submittedName>
        <fullName evidence="4">3-hydroxymethylcephem carbamoyltransferase</fullName>
    </submittedName>
</protein>
<evidence type="ECO:0000313" key="5">
    <source>
        <dbReference type="Proteomes" id="UP001208041"/>
    </source>
</evidence>
<dbReference type="InterPro" id="IPR038152">
    <property type="entry name" value="Carbam_trans_C_sf"/>
</dbReference>
<name>A0AAE3J0C8_9RHOB</name>
<feature type="domain" description="Carbamoyltransferase C-terminal" evidence="3">
    <location>
        <begin position="357"/>
        <end position="516"/>
    </location>
</feature>
<dbReference type="InterPro" id="IPR031730">
    <property type="entry name" value="Carbam_trans_C"/>
</dbReference>
<dbReference type="Pfam" id="PF16861">
    <property type="entry name" value="Carbam_trans_C"/>
    <property type="match status" value="1"/>
</dbReference>
<dbReference type="Pfam" id="PF02543">
    <property type="entry name" value="Carbam_trans_N"/>
    <property type="match status" value="1"/>
</dbReference>
<comment type="caution">
    <text evidence="4">The sequence shown here is derived from an EMBL/GenBank/DDBJ whole genome shotgun (WGS) entry which is preliminary data.</text>
</comment>
<dbReference type="Proteomes" id="UP001208041">
    <property type="component" value="Unassembled WGS sequence"/>
</dbReference>
<dbReference type="InterPro" id="IPR003696">
    <property type="entry name" value="Carbtransf_dom"/>
</dbReference>
<evidence type="ECO:0000259" key="3">
    <source>
        <dbReference type="Pfam" id="PF16861"/>
    </source>
</evidence>
<dbReference type="RefSeq" id="WP_263954313.1">
    <property type="nucleotide sequence ID" value="NZ_JAOYFC010000002.1"/>
</dbReference>
<gene>
    <name evidence="4" type="ORF">OH136_12830</name>
</gene>
<dbReference type="GO" id="GO:0003824">
    <property type="term" value="F:catalytic activity"/>
    <property type="evidence" value="ECO:0007669"/>
    <property type="project" value="InterPro"/>
</dbReference>